<evidence type="ECO:0000313" key="3">
    <source>
        <dbReference type="Proteomes" id="UP000179334"/>
    </source>
</evidence>
<name>A0A1F6T1W9_9PROT</name>
<dbReference type="CDD" id="cd02440">
    <property type="entry name" value="AdoMet_MTases"/>
    <property type="match status" value="1"/>
</dbReference>
<dbReference type="GO" id="GO:0009234">
    <property type="term" value="P:menaquinone biosynthetic process"/>
    <property type="evidence" value="ECO:0007669"/>
    <property type="project" value="UniProtKB-KW"/>
</dbReference>
<dbReference type="PANTHER" id="PTHR43861:SF1">
    <property type="entry name" value="TRANS-ACONITATE 2-METHYLTRANSFERASE"/>
    <property type="match status" value="1"/>
</dbReference>
<dbReference type="PROSITE" id="PS51608">
    <property type="entry name" value="SAM_MT_UBIE"/>
    <property type="match status" value="1"/>
</dbReference>
<gene>
    <name evidence="2" type="ORF">A2V91_05415</name>
</gene>
<keyword evidence="1" id="KW-0474">Menaquinone biosynthesis</keyword>
<evidence type="ECO:0000313" key="2">
    <source>
        <dbReference type="EMBL" id="OGI38929.1"/>
    </source>
</evidence>
<dbReference type="SUPFAM" id="SSF53335">
    <property type="entry name" value="S-adenosyl-L-methionine-dependent methyltransferases"/>
    <property type="match status" value="1"/>
</dbReference>
<organism evidence="2 3">
    <name type="scientific">Candidatus Muproteobacteria bacterium RBG_16_64_10</name>
    <dbReference type="NCBI Taxonomy" id="1817757"/>
    <lineage>
        <taxon>Bacteria</taxon>
        <taxon>Pseudomonadati</taxon>
        <taxon>Pseudomonadota</taxon>
        <taxon>Candidatus Muproteobacteria</taxon>
    </lineage>
</organism>
<evidence type="ECO:0000256" key="1">
    <source>
        <dbReference type="ARBA" id="ARBA00022428"/>
    </source>
</evidence>
<proteinExistence type="predicted"/>
<dbReference type="EMBL" id="MFSR01000059">
    <property type="protein sequence ID" value="OGI38929.1"/>
    <property type="molecule type" value="Genomic_DNA"/>
</dbReference>
<dbReference type="GO" id="GO:0008168">
    <property type="term" value="F:methyltransferase activity"/>
    <property type="evidence" value="ECO:0007669"/>
    <property type="project" value="InterPro"/>
</dbReference>
<dbReference type="PANTHER" id="PTHR43861">
    <property type="entry name" value="TRANS-ACONITATE 2-METHYLTRANSFERASE-RELATED"/>
    <property type="match status" value="1"/>
</dbReference>
<dbReference type="InterPro" id="IPR004033">
    <property type="entry name" value="UbiE/COQ5_MeTrFase"/>
</dbReference>
<protein>
    <recommendedName>
        <fullName evidence="4">Methyltransferase domain-containing protein</fullName>
    </recommendedName>
</protein>
<accession>A0A1F6T1W9</accession>
<reference evidence="2 3" key="1">
    <citation type="journal article" date="2016" name="Nat. Commun.">
        <title>Thousands of microbial genomes shed light on interconnected biogeochemical processes in an aquifer system.</title>
        <authorList>
            <person name="Anantharaman K."/>
            <person name="Brown C.T."/>
            <person name="Hug L.A."/>
            <person name="Sharon I."/>
            <person name="Castelle C.J."/>
            <person name="Probst A.J."/>
            <person name="Thomas B.C."/>
            <person name="Singh A."/>
            <person name="Wilkins M.J."/>
            <person name="Karaoz U."/>
            <person name="Brodie E.L."/>
            <person name="Williams K.H."/>
            <person name="Hubbard S.S."/>
            <person name="Banfield J.F."/>
        </authorList>
    </citation>
    <scope>NUCLEOTIDE SEQUENCE [LARGE SCALE GENOMIC DNA]</scope>
</reference>
<evidence type="ECO:0008006" key="4">
    <source>
        <dbReference type="Google" id="ProtNLM"/>
    </source>
</evidence>
<dbReference type="Gene3D" id="3.40.50.150">
    <property type="entry name" value="Vaccinia Virus protein VP39"/>
    <property type="match status" value="1"/>
</dbReference>
<dbReference type="Pfam" id="PF01209">
    <property type="entry name" value="Ubie_methyltran"/>
    <property type="match status" value="1"/>
</dbReference>
<dbReference type="Proteomes" id="UP000179334">
    <property type="component" value="Unassembled WGS sequence"/>
</dbReference>
<sequence>MPPSAAVDPVHAQVAQVFNLAAPDYDGPALRFFPFCADRLVTRLNPAAGEKILDVATGTGAVALAAAQAVGPAGRVIGIDLAEGMLAQLQRKLDKFGIAHVDLHVMDAAALEFRGDYFHHTLCSFGLCFVRDMAAALKDWVRVTRPGGKLMFTAFGLTAFEPMKRLLLERLQREGIDAGAPVQAAGRLAEAGNCQALLAAAGFDGITVETAQLGYHLRQADEWWEIVWGSGFRGLVEKLPPARREAFRSAHLAELAPLATNKGLWLDVEVIIAGGTKP</sequence>
<dbReference type="InterPro" id="IPR029063">
    <property type="entry name" value="SAM-dependent_MTases_sf"/>
</dbReference>
<dbReference type="AlphaFoldDB" id="A0A1F6T1W9"/>
<comment type="caution">
    <text evidence="2">The sequence shown here is derived from an EMBL/GenBank/DDBJ whole genome shotgun (WGS) entry which is preliminary data.</text>
</comment>